<dbReference type="Pfam" id="PF00116">
    <property type="entry name" value="COX2"/>
    <property type="match status" value="1"/>
</dbReference>
<keyword evidence="10" id="KW-0249">Electron transport</keyword>
<dbReference type="Gene3D" id="1.10.287.90">
    <property type="match status" value="1"/>
</dbReference>
<comment type="subcellular location">
    <subcellularLocation>
        <location evidence="2">Membrane</location>
        <topology evidence="2">Multi-pass membrane protein</topology>
    </subcellularLocation>
</comment>
<keyword evidence="11 16" id="KW-1133">Transmembrane helix</keyword>
<dbReference type="GO" id="GO:0042773">
    <property type="term" value="P:ATP synthesis coupled electron transport"/>
    <property type="evidence" value="ECO:0007669"/>
    <property type="project" value="TreeGrafter"/>
</dbReference>
<dbReference type="GO" id="GO:0004129">
    <property type="term" value="F:cytochrome-c oxidase activity"/>
    <property type="evidence" value="ECO:0007669"/>
    <property type="project" value="UniProtKB-EC"/>
</dbReference>
<dbReference type="SUPFAM" id="SSF81464">
    <property type="entry name" value="Cytochrome c oxidase subunit II-like, transmembrane region"/>
    <property type="match status" value="1"/>
</dbReference>
<comment type="cofactor">
    <cofactor evidence="1">
        <name>Cu cation</name>
        <dbReference type="ChEBI" id="CHEBI:23378"/>
    </cofactor>
</comment>
<dbReference type="Gene3D" id="2.60.40.420">
    <property type="entry name" value="Cupredoxins - blue copper proteins"/>
    <property type="match status" value="1"/>
</dbReference>
<evidence type="ECO:0000256" key="15">
    <source>
        <dbReference type="ARBA" id="ARBA00049512"/>
    </source>
</evidence>
<evidence type="ECO:0000256" key="12">
    <source>
        <dbReference type="ARBA" id="ARBA00023008"/>
    </source>
</evidence>
<comment type="similarity">
    <text evidence="3">Belongs to the cytochrome c oxidase subunit 2 family.</text>
</comment>
<protein>
    <recommendedName>
        <fullName evidence="4">cytochrome-c oxidase</fullName>
        <ecNumber evidence="4">7.1.1.9</ecNumber>
    </recommendedName>
    <alternativeName>
        <fullName evidence="14">Cytochrome c oxidase polypeptide II</fullName>
    </alternativeName>
</protein>
<dbReference type="PRINTS" id="PR01166">
    <property type="entry name" value="CYCOXIDASEII"/>
</dbReference>
<gene>
    <name evidence="18" type="primary">COX2</name>
</gene>
<dbReference type="GeneID" id="69219915"/>
<evidence type="ECO:0000256" key="5">
    <source>
        <dbReference type="ARBA" id="ARBA00022448"/>
    </source>
</evidence>
<evidence type="ECO:0000256" key="7">
    <source>
        <dbReference type="ARBA" id="ARBA00022723"/>
    </source>
</evidence>
<dbReference type="InterPro" id="IPR001505">
    <property type="entry name" value="Copper_CuA"/>
</dbReference>
<organism evidence="18">
    <name type="scientific">Apharyngostrigea pipientis</name>
    <dbReference type="NCBI Taxonomy" id="234879"/>
    <lineage>
        <taxon>Eukaryota</taxon>
        <taxon>Metazoa</taxon>
        <taxon>Spiralia</taxon>
        <taxon>Lophotrochozoa</taxon>
        <taxon>Platyhelminthes</taxon>
        <taxon>Trematoda</taxon>
        <taxon>Digenea</taxon>
        <taxon>Diplostomida</taxon>
        <taxon>Diplostomoidea</taxon>
        <taxon>Strigeidae</taxon>
        <taxon>Apharyngostrigea</taxon>
    </lineage>
</organism>
<reference evidence="18" key="1">
    <citation type="submission" date="2020-06" db="EMBL/GenBank/DDBJ databases">
        <title>Pan-continental distributions, phylogenetic position and life cycles of species of Apharyngostrigea (Digenea, Diplostomoidea) illuminated with morphological and genomic data, and implications for the Strigeidae.</title>
        <authorList>
            <person name="Locke S.A."/>
        </authorList>
    </citation>
    <scope>NUCLEOTIDE SEQUENCE</scope>
</reference>
<dbReference type="GO" id="GO:0005507">
    <property type="term" value="F:copper ion binding"/>
    <property type="evidence" value="ECO:0007669"/>
    <property type="project" value="InterPro"/>
</dbReference>
<evidence type="ECO:0000256" key="8">
    <source>
        <dbReference type="ARBA" id="ARBA00022842"/>
    </source>
</evidence>
<proteinExistence type="inferred from homology"/>
<keyword evidence="6 16" id="KW-0812">Transmembrane</keyword>
<dbReference type="CTD" id="4513"/>
<keyword evidence="9" id="KW-1278">Translocase</keyword>
<dbReference type="PANTHER" id="PTHR22888">
    <property type="entry name" value="CYTOCHROME C OXIDASE, SUBUNIT II"/>
    <property type="match status" value="1"/>
</dbReference>
<dbReference type="GO" id="GO:0016020">
    <property type="term" value="C:membrane"/>
    <property type="evidence" value="ECO:0007669"/>
    <property type="project" value="UniProtKB-SubCell"/>
</dbReference>
<dbReference type="PANTHER" id="PTHR22888:SF9">
    <property type="entry name" value="CYTOCHROME C OXIDASE SUBUNIT 2"/>
    <property type="match status" value="1"/>
</dbReference>
<name>A0A8A2H8M3_9TREM</name>
<geneLocation type="mitochondrion" evidence="18"/>
<keyword evidence="12" id="KW-0186">Copper</keyword>
<evidence type="ECO:0000256" key="1">
    <source>
        <dbReference type="ARBA" id="ARBA00001935"/>
    </source>
</evidence>
<evidence type="ECO:0000256" key="14">
    <source>
        <dbReference type="ARBA" id="ARBA00031389"/>
    </source>
</evidence>
<dbReference type="RefSeq" id="YP_010231376.1">
    <property type="nucleotide sequence ID" value="NC_059570.1"/>
</dbReference>
<feature type="transmembrane region" description="Helical" evidence="16">
    <location>
        <begin position="47"/>
        <end position="70"/>
    </location>
</feature>
<dbReference type="InterPro" id="IPR045187">
    <property type="entry name" value="CcO_II"/>
</dbReference>
<comment type="catalytic activity">
    <reaction evidence="15">
        <text>4 Fe(II)-[cytochrome c] + O2 + 8 H(+)(in) = 4 Fe(III)-[cytochrome c] + 2 H2O + 4 H(+)(out)</text>
        <dbReference type="Rhea" id="RHEA:11436"/>
        <dbReference type="Rhea" id="RHEA-COMP:10350"/>
        <dbReference type="Rhea" id="RHEA-COMP:14399"/>
        <dbReference type="ChEBI" id="CHEBI:15377"/>
        <dbReference type="ChEBI" id="CHEBI:15378"/>
        <dbReference type="ChEBI" id="CHEBI:15379"/>
        <dbReference type="ChEBI" id="CHEBI:29033"/>
        <dbReference type="ChEBI" id="CHEBI:29034"/>
        <dbReference type="EC" id="7.1.1.9"/>
    </reaction>
    <physiologicalReaction direction="left-to-right" evidence="15">
        <dbReference type="Rhea" id="RHEA:11437"/>
    </physiologicalReaction>
</comment>
<dbReference type="SUPFAM" id="SSF49503">
    <property type="entry name" value="Cupredoxins"/>
    <property type="match status" value="1"/>
</dbReference>
<keyword evidence="18" id="KW-0496">Mitochondrion</keyword>
<dbReference type="InterPro" id="IPR036257">
    <property type="entry name" value="Cyt_c_oxidase_su2_TM_sf"/>
</dbReference>
<feature type="transmembrane region" description="Helical" evidence="16">
    <location>
        <begin position="12"/>
        <end position="35"/>
    </location>
</feature>
<evidence type="ECO:0000256" key="4">
    <source>
        <dbReference type="ARBA" id="ARBA00012949"/>
    </source>
</evidence>
<evidence type="ECO:0000256" key="9">
    <source>
        <dbReference type="ARBA" id="ARBA00022967"/>
    </source>
</evidence>
<evidence type="ECO:0000256" key="6">
    <source>
        <dbReference type="ARBA" id="ARBA00022692"/>
    </source>
</evidence>
<dbReference type="InterPro" id="IPR008972">
    <property type="entry name" value="Cupredoxin"/>
</dbReference>
<evidence type="ECO:0000256" key="3">
    <source>
        <dbReference type="ARBA" id="ARBA00007866"/>
    </source>
</evidence>
<dbReference type="PROSITE" id="PS00078">
    <property type="entry name" value="COX2"/>
    <property type="match status" value="1"/>
</dbReference>
<evidence type="ECO:0000256" key="16">
    <source>
        <dbReference type="SAM" id="Phobius"/>
    </source>
</evidence>
<accession>A0A8A2H8M3</accession>
<keyword evidence="13 16" id="KW-0472">Membrane</keyword>
<sequence>MLFNASYYDLVFYTYFISLFIPVWIVVMMGLNLYVSRRMVLKVESENYWIEFCWTFTPCVIVFLVCFLNVNNAVETEYIFSIVPNLSIIKAIGHQWYWSYEDVLFGGYYDSMMTDFVGSVDKPLRIVYGNLYKLLVTSADVIHSFAVPDFSVKLDAIPGRIISQLLVPDRCGIFVGYCSELCGAGHAYMPIVVEVISVGS</sequence>
<dbReference type="AlphaFoldDB" id="A0A8A2H8M3"/>
<evidence type="ECO:0000313" key="18">
    <source>
        <dbReference type="EMBL" id="QSV37706.1"/>
    </source>
</evidence>
<keyword evidence="8" id="KW-0460">Magnesium</keyword>
<dbReference type="PROSITE" id="PS50857">
    <property type="entry name" value="COX2_CUA"/>
    <property type="match status" value="1"/>
</dbReference>
<keyword evidence="7" id="KW-0479">Metal-binding</keyword>
<keyword evidence="5" id="KW-0813">Transport</keyword>
<dbReference type="EC" id="7.1.1.9" evidence="4"/>
<evidence type="ECO:0000259" key="17">
    <source>
        <dbReference type="PROSITE" id="PS50857"/>
    </source>
</evidence>
<evidence type="ECO:0000256" key="13">
    <source>
        <dbReference type="ARBA" id="ARBA00023136"/>
    </source>
</evidence>
<evidence type="ECO:0000256" key="2">
    <source>
        <dbReference type="ARBA" id="ARBA00004141"/>
    </source>
</evidence>
<evidence type="ECO:0000256" key="11">
    <source>
        <dbReference type="ARBA" id="ARBA00022989"/>
    </source>
</evidence>
<feature type="domain" description="Cytochrome oxidase subunit II copper A binding" evidence="17">
    <location>
        <begin position="84"/>
        <end position="200"/>
    </location>
</feature>
<evidence type="ECO:0000256" key="10">
    <source>
        <dbReference type="ARBA" id="ARBA00022982"/>
    </source>
</evidence>
<dbReference type="InterPro" id="IPR002429">
    <property type="entry name" value="CcO_II-like_C"/>
</dbReference>
<dbReference type="EMBL" id="MT679576">
    <property type="protein sequence ID" value="QSV37706.1"/>
    <property type="molecule type" value="Genomic_DNA"/>
</dbReference>